<gene>
    <name evidence="2" type="ORF">PODANS_2_5390</name>
</gene>
<dbReference type="RefSeq" id="XP_001911299.1">
    <property type="nucleotide sequence ID" value="XM_001911264.1"/>
</dbReference>
<dbReference type="InterPro" id="IPR027417">
    <property type="entry name" value="P-loop_NTPase"/>
</dbReference>
<dbReference type="GO" id="GO:0043531">
    <property type="term" value="F:ADP binding"/>
    <property type="evidence" value="ECO:0007669"/>
    <property type="project" value="InterPro"/>
</dbReference>
<dbReference type="GeneID" id="6196551"/>
<evidence type="ECO:0000313" key="3">
    <source>
        <dbReference type="EMBL" id="CDP25526.1"/>
    </source>
</evidence>
<dbReference type="OrthoDB" id="6161812at2759"/>
<dbReference type="VEuPathDB" id="FungiDB:PODANS_2_5390"/>
<dbReference type="EMBL" id="FO904937">
    <property type="protein sequence ID" value="CDP25526.1"/>
    <property type="molecule type" value="Genomic_DNA"/>
</dbReference>
<reference evidence="3" key="4">
    <citation type="submission" date="2014-09" db="EMBL/GenBank/DDBJ databases">
        <title>Maintaining two mating types: Structure of the mating type locus and its role in heterokaryosis in Podospora anserina.</title>
        <authorList>
            <person name="Grognet P."/>
            <person name="Bidard F."/>
            <person name="Kuchly C."/>
            <person name="Chan Ho Tong L."/>
            <person name="Coppin E."/>
            <person name="Ait Benkhali J."/>
            <person name="Couloux A."/>
            <person name="Wincker P."/>
            <person name="Debuchy R."/>
            <person name="Silar P."/>
        </authorList>
    </citation>
    <scope>NUCLEOTIDE SEQUENCE</scope>
</reference>
<evidence type="ECO:0000313" key="2">
    <source>
        <dbReference type="EMBL" id="CAP73124.1"/>
    </source>
</evidence>
<accession>B2B5P9</accession>
<protein>
    <submittedName>
        <fullName evidence="2">Podospora anserina S mat+ genomic DNA chromosome 2, supercontig 2</fullName>
    </submittedName>
</protein>
<reference evidence="2 4" key="1">
    <citation type="journal article" date="2008" name="Genome Biol.">
        <title>The genome sequence of the model ascomycete fungus Podospora anserina.</title>
        <authorList>
            <person name="Espagne E."/>
            <person name="Lespinet O."/>
            <person name="Malagnac F."/>
            <person name="Da Silva C."/>
            <person name="Jaillon O."/>
            <person name="Porcel B.M."/>
            <person name="Couloux A."/>
            <person name="Aury J.-M."/>
            <person name="Segurens B."/>
            <person name="Poulain J."/>
            <person name="Anthouard V."/>
            <person name="Grossetete S."/>
            <person name="Khalili H."/>
            <person name="Coppin E."/>
            <person name="Dequard-Chablat M."/>
            <person name="Picard M."/>
            <person name="Contamine V."/>
            <person name="Arnaise S."/>
            <person name="Bourdais A."/>
            <person name="Berteaux-Lecellier V."/>
            <person name="Gautheret D."/>
            <person name="de Vries R.P."/>
            <person name="Battaglia E."/>
            <person name="Coutinho P.M."/>
            <person name="Danchin E.G.J."/>
            <person name="Henrissat B."/>
            <person name="El Khoury R."/>
            <person name="Sainsard-Chanet A."/>
            <person name="Boivin A."/>
            <person name="Pinan-Lucarre B."/>
            <person name="Sellem C.H."/>
            <person name="Debuchy R."/>
            <person name="Wincker P."/>
            <person name="Weissenbach J."/>
            <person name="Silar P."/>
        </authorList>
    </citation>
    <scope>NUCLEOTIDE SEQUENCE [LARGE SCALE GENOMIC DNA]</scope>
    <source>
        <strain evidence="4">S / ATCC MYA-4624 / DSM 980 / FGSC 10383</strain>
        <strain evidence="2">S mat+</strain>
    </source>
</reference>
<reference evidence="4" key="3">
    <citation type="journal article" date="2014" name="Genetics">
        <title>Maintaining two mating types: Structure of the mating type locus and its role in heterokaryosis in Podospora anserina.</title>
        <authorList>
            <person name="Grognet P."/>
            <person name="Bidard F."/>
            <person name="Kuchly C."/>
            <person name="Tong L.C.H."/>
            <person name="Coppin E."/>
            <person name="Benkhali J.A."/>
            <person name="Couloux A."/>
            <person name="Wincker P."/>
            <person name="Debuchy R."/>
            <person name="Silar P."/>
        </authorList>
    </citation>
    <scope>GENOME REANNOTATION</scope>
    <source>
        <strain evidence="4">S / ATCC MYA-4624 / DSM 980 / FGSC 10383</strain>
    </source>
</reference>
<dbReference type="AlphaFoldDB" id="B2B5P9"/>
<dbReference type="Pfam" id="PF00931">
    <property type="entry name" value="NB-ARC"/>
    <property type="match status" value="1"/>
</dbReference>
<dbReference type="InterPro" id="IPR002182">
    <property type="entry name" value="NB-ARC"/>
</dbReference>
<organism evidence="2">
    <name type="scientific">Podospora anserina (strain S / ATCC MYA-4624 / DSM 980 / FGSC 10383)</name>
    <name type="common">Pleurage anserina</name>
    <dbReference type="NCBI Taxonomy" id="515849"/>
    <lineage>
        <taxon>Eukaryota</taxon>
        <taxon>Fungi</taxon>
        <taxon>Dikarya</taxon>
        <taxon>Ascomycota</taxon>
        <taxon>Pezizomycotina</taxon>
        <taxon>Sordariomycetes</taxon>
        <taxon>Sordariomycetidae</taxon>
        <taxon>Sordariales</taxon>
        <taxon>Podosporaceae</taxon>
        <taxon>Podospora</taxon>
        <taxon>Podospora anserina</taxon>
    </lineage>
</organism>
<name>B2B5P9_PODAN</name>
<dbReference type="KEGG" id="pan:PODANSg8341"/>
<keyword evidence="4" id="KW-1185">Reference proteome</keyword>
<feature type="domain" description="NB-ARC" evidence="1">
    <location>
        <begin position="1"/>
        <end position="131"/>
    </location>
</feature>
<dbReference type="Gene3D" id="3.40.50.300">
    <property type="entry name" value="P-loop containing nucleotide triphosphate hydrolases"/>
    <property type="match status" value="1"/>
</dbReference>
<dbReference type="SUPFAM" id="SSF52540">
    <property type="entry name" value="P-loop containing nucleoside triphosphate hydrolases"/>
    <property type="match status" value="1"/>
</dbReference>
<dbReference type="EMBL" id="CU640366">
    <property type="protein sequence ID" value="CAP73124.1"/>
    <property type="molecule type" value="Genomic_DNA"/>
</dbReference>
<sequence length="160" mass="16887">MGGVGKTQIATQYAYQSLDKFDAVLWMASDNAIAIGQSFRTVAGGLGLLGTDEETKDAAGASIETLTCSDTTCLIIFDNADDLTSLKTAWPGSISASILVATRDLSVATASTAQHIQVNALGDDEGTRCFSRLLTSALHHRPIFRMLQTSAGALGGYPWR</sequence>
<evidence type="ECO:0000259" key="1">
    <source>
        <dbReference type="Pfam" id="PF00931"/>
    </source>
</evidence>
<evidence type="ECO:0000313" key="4">
    <source>
        <dbReference type="Proteomes" id="UP000001197"/>
    </source>
</evidence>
<reference evidence="2" key="2">
    <citation type="submission" date="2008-07" db="EMBL/GenBank/DDBJ databases">
        <authorList>
            <person name="Genoscope - CEA"/>
        </authorList>
    </citation>
    <scope>NUCLEOTIDE SEQUENCE</scope>
    <source>
        <strain evidence="2">S mat+</strain>
    </source>
</reference>
<dbReference type="HOGENOM" id="CLU_1652893_0_0_1"/>
<dbReference type="eggNOG" id="ENOG502S8CM">
    <property type="taxonomic scope" value="Eukaryota"/>
</dbReference>
<dbReference type="InParanoid" id="B2B5P9"/>
<dbReference type="Proteomes" id="UP000001197">
    <property type="component" value="Chromosome 2"/>
</dbReference>
<proteinExistence type="predicted"/>